<dbReference type="AlphaFoldDB" id="A0A2U3KIF6"/>
<protein>
    <submittedName>
        <fullName evidence="1">Uncharacterized protein</fullName>
    </submittedName>
</protein>
<reference evidence="2" key="1">
    <citation type="submission" date="2018-02" db="EMBL/GenBank/DDBJ databases">
        <authorList>
            <person name="Hausmann B."/>
        </authorList>
    </citation>
    <scope>NUCLEOTIDE SEQUENCE [LARGE SCALE GENOMIC DNA]</scope>
    <source>
        <strain evidence="2">Peat soil MAG SbF1</strain>
    </source>
</reference>
<dbReference type="Proteomes" id="UP000238916">
    <property type="component" value="Unassembled WGS sequence"/>
</dbReference>
<dbReference type="EMBL" id="OMOF01000121">
    <property type="protein sequence ID" value="SPF39413.1"/>
    <property type="molecule type" value="Genomic_DNA"/>
</dbReference>
<sequence>MVSGRLVSSIWFRIEIGRILILPISILMRKYYLECTGIGLGRCSYIMDGLTRLDR</sequence>
<gene>
    <name evidence="1" type="ORF">SBF1_2070008</name>
</gene>
<proteinExistence type="predicted"/>
<name>A0A2U3KIF6_9FIRM</name>
<organism evidence="1 2">
    <name type="scientific">Candidatus Desulfosporosinus infrequens</name>
    <dbReference type="NCBI Taxonomy" id="2043169"/>
    <lineage>
        <taxon>Bacteria</taxon>
        <taxon>Bacillati</taxon>
        <taxon>Bacillota</taxon>
        <taxon>Clostridia</taxon>
        <taxon>Eubacteriales</taxon>
        <taxon>Desulfitobacteriaceae</taxon>
        <taxon>Desulfosporosinus</taxon>
    </lineage>
</organism>
<evidence type="ECO:0000313" key="2">
    <source>
        <dbReference type="Proteomes" id="UP000238916"/>
    </source>
</evidence>
<accession>A0A2U3KIF6</accession>
<evidence type="ECO:0000313" key="1">
    <source>
        <dbReference type="EMBL" id="SPF39413.1"/>
    </source>
</evidence>